<evidence type="ECO:0000259" key="9">
    <source>
        <dbReference type="PROSITE" id="PS51123"/>
    </source>
</evidence>
<gene>
    <name evidence="10" type="ORF">H8E23_09480</name>
</gene>
<evidence type="ECO:0000256" key="3">
    <source>
        <dbReference type="ARBA" id="ARBA00022475"/>
    </source>
</evidence>
<dbReference type="CDD" id="cd07185">
    <property type="entry name" value="OmpA_C-like"/>
    <property type="match status" value="1"/>
</dbReference>
<keyword evidence="5 8" id="KW-1133">Transmembrane helix</keyword>
<sequence length="244" mass="27438">MEQSKYSISDIIEEEEDQRGWLVTYADLMTLLLVFFILMYAISSLNLEKFKRVVSSIQVSLGEKRPPVELLEIVETPAGTNQKVSLAYLSGLRSREQKILNDIDDMIEEKKMGQHIVAHLSKGKIHIQIRGKVLFESGSAELNNDAKPILEKIAKIIKDYGEYSVNIKGHTDNTPISTVQFASNWELSAIRSTTVLKSLIDGGIDPTRLTATGYGDFLPLVPNDSADNRAINRRVEFVLEKRTE</sequence>
<dbReference type="AlphaFoldDB" id="A0A8J6NSW3"/>
<dbReference type="PANTHER" id="PTHR30329:SF21">
    <property type="entry name" value="LIPOPROTEIN YIAD-RELATED"/>
    <property type="match status" value="1"/>
</dbReference>
<feature type="domain" description="OmpA-like" evidence="9">
    <location>
        <begin position="122"/>
        <end position="243"/>
    </location>
</feature>
<keyword evidence="4 8" id="KW-0812">Transmembrane</keyword>
<organism evidence="10 11">
    <name type="scientific">Candidatus Desulfatibia profunda</name>
    <dbReference type="NCBI Taxonomy" id="2841695"/>
    <lineage>
        <taxon>Bacteria</taxon>
        <taxon>Pseudomonadati</taxon>
        <taxon>Thermodesulfobacteriota</taxon>
        <taxon>Desulfobacteria</taxon>
        <taxon>Desulfobacterales</taxon>
        <taxon>Desulfobacterales incertae sedis</taxon>
        <taxon>Candidatus Desulfatibia</taxon>
    </lineage>
</organism>
<proteinExistence type="inferred from homology"/>
<dbReference type="InterPro" id="IPR006665">
    <property type="entry name" value="OmpA-like"/>
</dbReference>
<dbReference type="Pfam" id="PF00691">
    <property type="entry name" value="OmpA"/>
    <property type="match status" value="1"/>
</dbReference>
<keyword evidence="6 7" id="KW-0472">Membrane</keyword>
<dbReference type="InterPro" id="IPR050330">
    <property type="entry name" value="Bact_OuterMem_StrucFunc"/>
</dbReference>
<dbReference type="Pfam" id="PF13677">
    <property type="entry name" value="MotB_plug"/>
    <property type="match status" value="1"/>
</dbReference>
<evidence type="ECO:0000256" key="1">
    <source>
        <dbReference type="ARBA" id="ARBA00004162"/>
    </source>
</evidence>
<accession>A0A8J6NSW3</accession>
<comment type="subcellular location">
    <subcellularLocation>
        <location evidence="1">Cell membrane</location>
        <topology evidence="1">Single-pass membrane protein</topology>
    </subcellularLocation>
</comment>
<evidence type="ECO:0000313" key="11">
    <source>
        <dbReference type="Proteomes" id="UP000603434"/>
    </source>
</evidence>
<dbReference type="EMBL" id="JACNJH010000140">
    <property type="protein sequence ID" value="MBC8361617.1"/>
    <property type="molecule type" value="Genomic_DNA"/>
</dbReference>
<dbReference type="PROSITE" id="PS51123">
    <property type="entry name" value="OMPA_2"/>
    <property type="match status" value="1"/>
</dbReference>
<evidence type="ECO:0000256" key="5">
    <source>
        <dbReference type="ARBA" id="ARBA00022989"/>
    </source>
</evidence>
<evidence type="ECO:0000256" key="4">
    <source>
        <dbReference type="ARBA" id="ARBA00022692"/>
    </source>
</evidence>
<evidence type="ECO:0000256" key="2">
    <source>
        <dbReference type="ARBA" id="ARBA00008914"/>
    </source>
</evidence>
<dbReference type="GO" id="GO:0005886">
    <property type="term" value="C:plasma membrane"/>
    <property type="evidence" value="ECO:0007669"/>
    <property type="project" value="UniProtKB-SubCell"/>
</dbReference>
<evidence type="ECO:0000256" key="6">
    <source>
        <dbReference type="ARBA" id="ARBA00023136"/>
    </source>
</evidence>
<evidence type="ECO:0000313" key="10">
    <source>
        <dbReference type="EMBL" id="MBC8361617.1"/>
    </source>
</evidence>
<reference evidence="10 11" key="1">
    <citation type="submission" date="2020-08" db="EMBL/GenBank/DDBJ databases">
        <title>Bridging the membrane lipid divide: bacteria of the FCB group superphylum have the potential to synthesize archaeal ether lipids.</title>
        <authorList>
            <person name="Villanueva L."/>
            <person name="Von Meijenfeldt F.A.B."/>
            <person name="Westbye A.B."/>
            <person name="Yadav S."/>
            <person name="Hopmans E.C."/>
            <person name="Dutilh B.E."/>
            <person name="Sinninghe Damste J.S."/>
        </authorList>
    </citation>
    <scope>NUCLEOTIDE SEQUENCE [LARGE SCALE GENOMIC DNA]</scope>
    <source>
        <strain evidence="10">NIOZ-UU30</strain>
    </source>
</reference>
<feature type="transmembrane region" description="Helical" evidence="8">
    <location>
        <begin position="20"/>
        <end position="42"/>
    </location>
</feature>
<protein>
    <submittedName>
        <fullName evidence="10">OmpA family protein</fullName>
    </submittedName>
</protein>
<dbReference type="PANTHER" id="PTHR30329">
    <property type="entry name" value="STATOR ELEMENT OF FLAGELLAR MOTOR COMPLEX"/>
    <property type="match status" value="1"/>
</dbReference>
<comment type="similarity">
    <text evidence="2">Belongs to the MotB family.</text>
</comment>
<dbReference type="Proteomes" id="UP000603434">
    <property type="component" value="Unassembled WGS sequence"/>
</dbReference>
<dbReference type="InterPro" id="IPR025713">
    <property type="entry name" value="MotB-like_N_dom"/>
</dbReference>
<evidence type="ECO:0000256" key="7">
    <source>
        <dbReference type="PROSITE-ProRule" id="PRU00473"/>
    </source>
</evidence>
<evidence type="ECO:0000256" key="8">
    <source>
        <dbReference type="SAM" id="Phobius"/>
    </source>
</evidence>
<dbReference type="SUPFAM" id="SSF103088">
    <property type="entry name" value="OmpA-like"/>
    <property type="match status" value="1"/>
</dbReference>
<dbReference type="InterPro" id="IPR036737">
    <property type="entry name" value="OmpA-like_sf"/>
</dbReference>
<keyword evidence="3" id="KW-1003">Cell membrane</keyword>
<comment type="caution">
    <text evidence="10">The sequence shown here is derived from an EMBL/GenBank/DDBJ whole genome shotgun (WGS) entry which is preliminary data.</text>
</comment>
<dbReference type="Gene3D" id="3.30.1330.60">
    <property type="entry name" value="OmpA-like domain"/>
    <property type="match status" value="1"/>
</dbReference>
<name>A0A8J6NSW3_9BACT</name>